<organism evidence="6 7">
    <name type="scientific">Candidatus Nephthysia bennettiae</name>
    <dbReference type="NCBI Taxonomy" id="3127016"/>
    <lineage>
        <taxon>Bacteria</taxon>
        <taxon>Bacillati</taxon>
        <taxon>Candidatus Dormiibacterota</taxon>
        <taxon>Candidatus Dormibacteria</taxon>
        <taxon>Candidatus Dormibacterales</taxon>
        <taxon>Candidatus Dormibacteraceae</taxon>
        <taxon>Candidatus Nephthysia</taxon>
    </lineage>
</organism>
<dbReference type="EMBL" id="JAEKNR010000105">
    <property type="protein sequence ID" value="MBJ7598352.1"/>
    <property type="molecule type" value="Genomic_DNA"/>
</dbReference>
<name>A0A934K6T6_9BACT</name>
<sequence length="304" mass="32147">MALDVSGAGRRRTLVLGGGGARGAAQVGALLALFEAGMEPPSRIVGASVGALNGATVAAYPSLSGAGMLRGLWLSPQARGVFRAHPLTVVLSRLRSGSLIALPAANVRRVIDRAIQLIGVDTFEGLRVPLEVVATDIGAGRPHVFSRGPLAPALQASTAIPGVFPAVDIGGTRYLDGGIVDNMPISMAVEQGAREVLGIELMAGGELERHPRNWTNLMARTLQLTLHHRVLADFERLRDRARVVLLCPVLPPEVGSDMRPQPVETLIEATRAATRQLLASHGRRLFRQSAIHYLPLDLAHSAAS</sequence>
<dbReference type="PROSITE" id="PS51635">
    <property type="entry name" value="PNPLA"/>
    <property type="match status" value="1"/>
</dbReference>
<feature type="active site" description="Nucleophile" evidence="4">
    <location>
        <position position="48"/>
    </location>
</feature>
<dbReference type="Proteomes" id="UP000612893">
    <property type="component" value="Unassembled WGS sequence"/>
</dbReference>
<dbReference type="AlphaFoldDB" id="A0A934K6T6"/>
<protein>
    <submittedName>
        <fullName evidence="6">Patatin-like phospholipase family protein</fullName>
    </submittedName>
</protein>
<evidence type="ECO:0000259" key="5">
    <source>
        <dbReference type="PROSITE" id="PS51635"/>
    </source>
</evidence>
<comment type="caution">
    <text evidence="6">The sequence shown here is derived from an EMBL/GenBank/DDBJ whole genome shotgun (WGS) entry which is preliminary data.</text>
</comment>
<dbReference type="InterPro" id="IPR002641">
    <property type="entry name" value="PNPLA_dom"/>
</dbReference>
<feature type="domain" description="PNPLA" evidence="5">
    <location>
        <begin position="14"/>
        <end position="189"/>
    </location>
</feature>
<evidence type="ECO:0000313" key="6">
    <source>
        <dbReference type="EMBL" id="MBJ7598352.1"/>
    </source>
</evidence>
<feature type="short sequence motif" description="GXSXG" evidence="4">
    <location>
        <begin position="46"/>
        <end position="50"/>
    </location>
</feature>
<gene>
    <name evidence="6" type="ORF">JF922_09745</name>
</gene>
<keyword evidence="7" id="KW-1185">Reference proteome</keyword>
<dbReference type="SUPFAM" id="SSF52151">
    <property type="entry name" value="FabD/lysophospholipase-like"/>
    <property type="match status" value="1"/>
</dbReference>
<dbReference type="Pfam" id="PF01734">
    <property type="entry name" value="Patatin"/>
    <property type="match status" value="1"/>
</dbReference>
<dbReference type="Gene3D" id="3.40.1090.10">
    <property type="entry name" value="Cytosolic phospholipase A2 catalytic domain"/>
    <property type="match status" value="2"/>
</dbReference>
<feature type="short sequence motif" description="DGA/G" evidence="4">
    <location>
        <begin position="176"/>
        <end position="178"/>
    </location>
</feature>
<dbReference type="PANTHER" id="PTHR14226:SF29">
    <property type="entry name" value="NEUROPATHY TARGET ESTERASE SWS"/>
    <property type="match status" value="1"/>
</dbReference>
<keyword evidence="1 4" id="KW-0378">Hydrolase</keyword>
<dbReference type="RefSeq" id="WP_338201279.1">
    <property type="nucleotide sequence ID" value="NZ_JAEKNR010000105.1"/>
</dbReference>
<dbReference type="GO" id="GO:0016787">
    <property type="term" value="F:hydrolase activity"/>
    <property type="evidence" value="ECO:0007669"/>
    <property type="project" value="UniProtKB-UniRule"/>
</dbReference>
<evidence type="ECO:0000256" key="4">
    <source>
        <dbReference type="PROSITE-ProRule" id="PRU01161"/>
    </source>
</evidence>
<feature type="active site" description="Proton acceptor" evidence="4">
    <location>
        <position position="176"/>
    </location>
</feature>
<proteinExistence type="predicted"/>
<keyword evidence="3 4" id="KW-0443">Lipid metabolism</keyword>
<dbReference type="InterPro" id="IPR016035">
    <property type="entry name" value="Acyl_Trfase/lysoPLipase"/>
</dbReference>
<keyword evidence="2 4" id="KW-0442">Lipid degradation</keyword>
<reference evidence="6" key="1">
    <citation type="submission" date="2020-10" db="EMBL/GenBank/DDBJ databases">
        <title>Ca. Dormibacterota MAGs.</title>
        <authorList>
            <person name="Montgomery K."/>
        </authorList>
    </citation>
    <scope>NUCLEOTIDE SEQUENCE [LARGE SCALE GENOMIC DNA]</scope>
    <source>
        <strain evidence="6">SC8812_S17_10</strain>
    </source>
</reference>
<evidence type="ECO:0000256" key="1">
    <source>
        <dbReference type="ARBA" id="ARBA00022801"/>
    </source>
</evidence>
<accession>A0A934K6T6</accession>
<evidence type="ECO:0000313" key="7">
    <source>
        <dbReference type="Proteomes" id="UP000612893"/>
    </source>
</evidence>
<evidence type="ECO:0000256" key="3">
    <source>
        <dbReference type="ARBA" id="ARBA00023098"/>
    </source>
</evidence>
<evidence type="ECO:0000256" key="2">
    <source>
        <dbReference type="ARBA" id="ARBA00022963"/>
    </source>
</evidence>
<dbReference type="PANTHER" id="PTHR14226">
    <property type="entry name" value="NEUROPATHY TARGET ESTERASE/SWISS CHEESE D.MELANOGASTER"/>
    <property type="match status" value="1"/>
</dbReference>
<feature type="short sequence motif" description="GXGXXG" evidence="4">
    <location>
        <begin position="18"/>
        <end position="23"/>
    </location>
</feature>
<dbReference type="InterPro" id="IPR050301">
    <property type="entry name" value="NTE"/>
</dbReference>
<dbReference type="GO" id="GO:0016042">
    <property type="term" value="P:lipid catabolic process"/>
    <property type="evidence" value="ECO:0007669"/>
    <property type="project" value="UniProtKB-UniRule"/>
</dbReference>